<comment type="caution">
    <text evidence="3">The sequence shown here is derived from an EMBL/GenBank/DDBJ whole genome shotgun (WGS) entry which is preliminary data.</text>
</comment>
<reference evidence="3" key="1">
    <citation type="submission" date="2022-02" db="EMBL/GenBank/DDBJ databases">
        <title>Aestuariibaculum sp., a marine bacterium isolated from sediment in Guangxi.</title>
        <authorList>
            <person name="Ying J."/>
        </authorList>
    </citation>
    <scope>NUCLEOTIDE SEQUENCE</scope>
    <source>
        <strain evidence="3">L182</strain>
    </source>
</reference>
<feature type="transmembrane region" description="Helical" evidence="1">
    <location>
        <begin position="175"/>
        <end position="191"/>
    </location>
</feature>
<accession>A0ABS9RKZ8</accession>
<protein>
    <submittedName>
        <fullName evidence="3">CPBP family intramembrane metalloprotease</fullName>
    </submittedName>
</protein>
<dbReference type="EMBL" id="JAKVQD010000006">
    <property type="protein sequence ID" value="MCH4553615.1"/>
    <property type="molecule type" value="Genomic_DNA"/>
</dbReference>
<dbReference type="Proteomes" id="UP001156141">
    <property type="component" value="Unassembled WGS sequence"/>
</dbReference>
<keyword evidence="1" id="KW-0472">Membrane</keyword>
<feature type="transmembrane region" description="Helical" evidence="1">
    <location>
        <begin position="150"/>
        <end position="168"/>
    </location>
</feature>
<feature type="transmembrane region" description="Helical" evidence="1">
    <location>
        <begin position="197"/>
        <end position="217"/>
    </location>
</feature>
<dbReference type="RefSeq" id="WP_240574693.1">
    <property type="nucleotide sequence ID" value="NZ_CP136709.1"/>
</dbReference>
<name>A0ABS9RKZ8_9FLAO</name>
<keyword evidence="3" id="KW-0645">Protease</keyword>
<keyword evidence="1" id="KW-1133">Transmembrane helix</keyword>
<evidence type="ECO:0000256" key="1">
    <source>
        <dbReference type="SAM" id="Phobius"/>
    </source>
</evidence>
<feature type="transmembrane region" description="Helical" evidence="1">
    <location>
        <begin position="83"/>
        <end position="100"/>
    </location>
</feature>
<feature type="transmembrane region" description="Helical" evidence="1">
    <location>
        <begin position="121"/>
        <end position="144"/>
    </location>
</feature>
<keyword evidence="4" id="KW-1185">Reference proteome</keyword>
<dbReference type="GO" id="GO:0008237">
    <property type="term" value="F:metallopeptidase activity"/>
    <property type="evidence" value="ECO:0007669"/>
    <property type="project" value="UniProtKB-KW"/>
</dbReference>
<sequence length="225" mass="26189">MKTEVVIWILVISFSAYFLISWVFKKLHLNNLVVSLQVVSGLRLLNLKHVLGIIFFGVLPFVLIPDSRFLILSIQELNTPTLILFLFLTFLCVYVSCLGVKNNDEVISANETCLYRLSESIGYFTVRFIFLLCYEFFFRGIMFFYFLESYGLTLSIGYVTFFYVLIHVFDSKREMLGAIPFGIVLCLFSYYTNSVWYAFVLHLVLSAVYEISVFYRLTLKNKLLS</sequence>
<organism evidence="3 4">
    <name type="scientific">Aestuariibaculum lutulentum</name>
    <dbReference type="NCBI Taxonomy" id="2920935"/>
    <lineage>
        <taxon>Bacteria</taxon>
        <taxon>Pseudomonadati</taxon>
        <taxon>Bacteroidota</taxon>
        <taxon>Flavobacteriia</taxon>
        <taxon>Flavobacteriales</taxon>
        <taxon>Flavobacteriaceae</taxon>
    </lineage>
</organism>
<gene>
    <name evidence="3" type="ORF">MKW35_13395</name>
</gene>
<feature type="domain" description="CAAX prenyl protease 2/Lysostaphin resistance protein A-like" evidence="2">
    <location>
        <begin position="128"/>
        <end position="206"/>
    </location>
</feature>
<dbReference type="Pfam" id="PF02517">
    <property type="entry name" value="Rce1-like"/>
    <property type="match status" value="1"/>
</dbReference>
<evidence type="ECO:0000313" key="4">
    <source>
        <dbReference type="Proteomes" id="UP001156141"/>
    </source>
</evidence>
<dbReference type="InterPro" id="IPR003675">
    <property type="entry name" value="Rce1/LyrA-like_dom"/>
</dbReference>
<evidence type="ECO:0000313" key="3">
    <source>
        <dbReference type="EMBL" id="MCH4553615.1"/>
    </source>
</evidence>
<keyword evidence="3" id="KW-0482">Metalloprotease</keyword>
<keyword evidence="3" id="KW-0378">Hydrolase</keyword>
<proteinExistence type="predicted"/>
<evidence type="ECO:0000259" key="2">
    <source>
        <dbReference type="Pfam" id="PF02517"/>
    </source>
</evidence>
<feature type="transmembrane region" description="Helical" evidence="1">
    <location>
        <begin position="6"/>
        <end position="24"/>
    </location>
</feature>
<keyword evidence="1" id="KW-0812">Transmembrane</keyword>
<feature type="transmembrane region" description="Helical" evidence="1">
    <location>
        <begin position="45"/>
        <end position="63"/>
    </location>
</feature>